<name>A0ABW7XXJ1_STRCE</name>
<comment type="caution">
    <text evidence="1">The sequence shown here is derived from an EMBL/GenBank/DDBJ whole genome shotgun (WGS) entry which is preliminary data.</text>
</comment>
<gene>
    <name evidence="1" type="ORF">ACIA8P_08955</name>
</gene>
<dbReference type="Gene3D" id="1.20.120.650">
    <property type="entry name" value="Colicin D"/>
    <property type="match status" value="1"/>
</dbReference>
<proteinExistence type="predicted"/>
<keyword evidence="2" id="KW-1185">Reference proteome</keyword>
<reference evidence="1 2" key="1">
    <citation type="submission" date="2024-10" db="EMBL/GenBank/DDBJ databases">
        <title>The Natural Products Discovery Center: Release of the First 8490 Sequenced Strains for Exploring Actinobacteria Biosynthetic Diversity.</title>
        <authorList>
            <person name="Kalkreuter E."/>
            <person name="Kautsar S.A."/>
            <person name="Yang D."/>
            <person name="Bader C.D."/>
            <person name="Teijaro C.N."/>
            <person name="Fluegel L."/>
            <person name="Davis C.M."/>
            <person name="Simpson J.R."/>
            <person name="Lauterbach L."/>
            <person name="Steele A.D."/>
            <person name="Gui C."/>
            <person name="Meng S."/>
            <person name="Li G."/>
            <person name="Viehrig K."/>
            <person name="Ye F."/>
            <person name="Su P."/>
            <person name="Kiefer A.F."/>
            <person name="Nichols A."/>
            <person name="Cepeda A.J."/>
            <person name="Yan W."/>
            <person name="Fan B."/>
            <person name="Jiang Y."/>
            <person name="Adhikari A."/>
            <person name="Zheng C.-J."/>
            <person name="Schuster L."/>
            <person name="Cowan T.M."/>
            <person name="Smanski M.J."/>
            <person name="Chevrette M.G."/>
            <person name="De Carvalho L.P.S."/>
            <person name="Shen B."/>
        </authorList>
    </citation>
    <scope>NUCLEOTIDE SEQUENCE [LARGE SCALE GENOMIC DNA]</scope>
    <source>
        <strain evidence="1 2">NPDC051599</strain>
    </source>
</reference>
<dbReference type="RefSeq" id="WP_398655687.1">
    <property type="nucleotide sequence ID" value="NZ_JBITDC010000003.1"/>
</dbReference>
<dbReference type="Proteomes" id="UP001612415">
    <property type="component" value="Unassembled WGS sequence"/>
</dbReference>
<protein>
    <recommendedName>
        <fullName evidence="3">Colicin D immunity protein domain-containing protein</fullName>
    </recommendedName>
</protein>
<sequence length="226" mass="24171">MDAALTRRIAAGCRAIGAHHVLWARLANRTGSPTGEISTLSIDSGHAAVLPASLICTPDLQGAVLFPEAGYALIGGTDAFMAGAVGEGTETARARFSRYTRGLTNQHPSLAAVADAYPALRRAWSRPSDVDRGSAAARQLALIDKFTKGTCTASEFAHGWWEARRASQSNGERIQAPLGDLFDRVFMLLEDYEVSPDLREPGDLSDAELAAAVREVQGEFLRSTDE</sequence>
<organism evidence="1 2">
    <name type="scientific">Streptomyces cellulosae</name>
    <dbReference type="NCBI Taxonomy" id="1968"/>
    <lineage>
        <taxon>Bacteria</taxon>
        <taxon>Bacillati</taxon>
        <taxon>Actinomycetota</taxon>
        <taxon>Actinomycetes</taxon>
        <taxon>Kitasatosporales</taxon>
        <taxon>Streptomycetaceae</taxon>
        <taxon>Streptomyces</taxon>
    </lineage>
</organism>
<accession>A0ABW7XXJ1</accession>
<dbReference type="EMBL" id="JBITDC010000003">
    <property type="protein sequence ID" value="MFI5674780.1"/>
    <property type="molecule type" value="Genomic_DNA"/>
</dbReference>
<dbReference type="InterPro" id="IPR036471">
    <property type="entry name" value="Colicin_D_sf"/>
</dbReference>
<evidence type="ECO:0000313" key="1">
    <source>
        <dbReference type="EMBL" id="MFI5674780.1"/>
    </source>
</evidence>
<evidence type="ECO:0008006" key="3">
    <source>
        <dbReference type="Google" id="ProtNLM"/>
    </source>
</evidence>
<evidence type="ECO:0000313" key="2">
    <source>
        <dbReference type="Proteomes" id="UP001612415"/>
    </source>
</evidence>